<evidence type="ECO:0000313" key="1">
    <source>
        <dbReference type="EMBL" id="WFM82709.1"/>
    </source>
</evidence>
<accession>A0ABY8G235</accession>
<dbReference type="Proteomes" id="UP001215216">
    <property type="component" value="Chromosome"/>
</dbReference>
<reference evidence="1 2" key="1">
    <citation type="submission" date="2023-03" db="EMBL/GenBank/DDBJ databases">
        <title>Complete genome of Arcanobacterium canis strain DSM 25104 isolated in 2010 from a canine otitis externa in Germany.</title>
        <authorList>
            <person name="Borowiak M."/>
            <person name="Kreitlow A."/>
            <person name="Malorny B."/>
            <person name="Laemmler C."/>
            <person name="Prenger-Berninghoff E."/>
            <person name="Ploetz M."/>
            <person name="Abdulmawjood A."/>
        </authorList>
    </citation>
    <scope>NUCLEOTIDE SEQUENCE [LARGE SCALE GENOMIC DNA]</scope>
    <source>
        <strain evidence="1 2">DSM 25104</strain>
    </source>
</reference>
<dbReference type="EMBL" id="CP121208">
    <property type="protein sequence ID" value="WFM82709.1"/>
    <property type="molecule type" value="Genomic_DNA"/>
</dbReference>
<dbReference type="Pfam" id="PF19461">
    <property type="entry name" value="DUF5998"/>
    <property type="match status" value="1"/>
</dbReference>
<proteinExistence type="predicted"/>
<sequence>MIDFSEVACAMRSIGAHGAALIDDVSAAVGTEEITAYFARPETAFDDDAVYERAVVFVLTTTRLVVLFSDISHDFTAKGELVSDIQVISLAQVREHHVIRRRAVDGDQFGQLNSAVLRLRWGGAWSTEILPSMCEDPSCTLDHGFIGMITNDDFQIFTERFADASYFEPTLAFMGQLEAALGAVGER</sequence>
<name>A0ABY8G235_9ACTO</name>
<gene>
    <name evidence="1" type="ORF">P7079_04690</name>
</gene>
<evidence type="ECO:0000313" key="2">
    <source>
        <dbReference type="Proteomes" id="UP001215216"/>
    </source>
</evidence>
<organism evidence="1 2">
    <name type="scientific">Arcanobacterium canis</name>
    <dbReference type="NCBI Taxonomy" id="999183"/>
    <lineage>
        <taxon>Bacteria</taxon>
        <taxon>Bacillati</taxon>
        <taxon>Actinomycetota</taxon>
        <taxon>Actinomycetes</taxon>
        <taxon>Actinomycetales</taxon>
        <taxon>Actinomycetaceae</taxon>
        <taxon>Arcanobacterium</taxon>
    </lineage>
</organism>
<dbReference type="InterPro" id="IPR046040">
    <property type="entry name" value="DUF5998"/>
</dbReference>
<dbReference type="RefSeq" id="WP_278012135.1">
    <property type="nucleotide sequence ID" value="NZ_CP121208.1"/>
</dbReference>
<keyword evidence="2" id="KW-1185">Reference proteome</keyword>
<protein>
    <submittedName>
        <fullName evidence="1">DUF5998 family protein</fullName>
    </submittedName>
</protein>